<dbReference type="InterPro" id="IPR021449">
    <property type="entry name" value="DUF3099"/>
</dbReference>
<dbReference type="AlphaFoldDB" id="A0A7Y6A703"/>
<comment type="caution">
    <text evidence="3">The sequence shown here is derived from an EMBL/GenBank/DDBJ whole genome shotgun (WGS) entry which is preliminary data.</text>
</comment>
<feature type="region of interest" description="Disordered" evidence="1">
    <location>
        <begin position="157"/>
        <end position="186"/>
    </location>
</feature>
<protein>
    <submittedName>
        <fullName evidence="3">DUF3099 domain-containing protein</fullName>
    </submittedName>
</protein>
<dbReference type="Proteomes" id="UP000565724">
    <property type="component" value="Unassembled WGS sequence"/>
</dbReference>
<name>A0A7Y6A703_9CELL</name>
<evidence type="ECO:0000313" key="3">
    <source>
        <dbReference type="EMBL" id="NUU19862.1"/>
    </source>
</evidence>
<keyword evidence="2" id="KW-0812">Transmembrane</keyword>
<keyword evidence="4" id="KW-1185">Reference proteome</keyword>
<proteinExistence type="predicted"/>
<keyword evidence="2" id="KW-0472">Membrane</keyword>
<sequence>MPRFAPVTRTLREVAVWSEVSGTGHDAIRRLARLAAGSAPTFVAPRCGTYTTLLLSAATGSPDYDQVVSSSRRRPDLPSEEVHSITTAPEPLTDDLARRQKRYLLQMGVRILCFAGAVLTWGRIPMWASLLLIIAAVVLPYSAVLFANAGRERRDSDGSFMAAREIGPGSGAPRGLGPSQDPDGRA</sequence>
<evidence type="ECO:0000256" key="2">
    <source>
        <dbReference type="SAM" id="Phobius"/>
    </source>
</evidence>
<feature type="compositionally biased region" description="Basic and acidic residues" evidence="1">
    <location>
        <begin position="73"/>
        <end position="83"/>
    </location>
</feature>
<keyword evidence="2" id="KW-1133">Transmembrane helix</keyword>
<evidence type="ECO:0000256" key="1">
    <source>
        <dbReference type="SAM" id="MobiDB-lite"/>
    </source>
</evidence>
<evidence type="ECO:0000313" key="4">
    <source>
        <dbReference type="Proteomes" id="UP000565724"/>
    </source>
</evidence>
<organism evidence="3 4">
    <name type="scientific">Cellulomonas humilata</name>
    <dbReference type="NCBI Taxonomy" id="144055"/>
    <lineage>
        <taxon>Bacteria</taxon>
        <taxon>Bacillati</taxon>
        <taxon>Actinomycetota</taxon>
        <taxon>Actinomycetes</taxon>
        <taxon>Micrococcales</taxon>
        <taxon>Cellulomonadaceae</taxon>
        <taxon>Cellulomonas</taxon>
    </lineage>
</organism>
<feature type="transmembrane region" description="Helical" evidence="2">
    <location>
        <begin position="103"/>
        <end position="121"/>
    </location>
</feature>
<dbReference type="Pfam" id="PF11298">
    <property type="entry name" value="DUF3099"/>
    <property type="match status" value="1"/>
</dbReference>
<gene>
    <name evidence="3" type="ORF">HP550_21675</name>
</gene>
<reference evidence="3 4" key="1">
    <citation type="submission" date="2020-05" db="EMBL/GenBank/DDBJ databases">
        <title>Genome Sequencing of Type Strains.</title>
        <authorList>
            <person name="Lemaire J.F."/>
            <person name="Inderbitzin P."/>
            <person name="Gregorio O.A."/>
            <person name="Collins S.B."/>
            <person name="Wespe N."/>
            <person name="Knight-Connoni V."/>
        </authorList>
    </citation>
    <scope>NUCLEOTIDE SEQUENCE [LARGE SCALE GENOMIC DNA]</scope>
    <source>
        <strain evidence="3 4">ATCC 25174</strain>
    </source>
</reference>
<accession>A0A7Y6A703</accession>
<dbReference type="EMBL" id="JABMCI010000071">
    <property type="protein sequence ID" value="NUU19862.1"/>
    <property type="molecule type" value="Genomic_DNA"/>
</dbReference>
<feature type="region of interest" description="Disordered" evidence="1">
    <location>
        <begin position="66"/>
        <end position="89"/>
    </location>
</feature>
<feature type="transmembrane region" description="Helical" evidence="2">
    <location>
        <begin position="127"/>
        <end position="147"/>
    </location>
</feature>